<organism evidence="1 2">
    <name type="scientific">Euplotes crassus</name>
    <dbReference type="NCBI Taxonomy" id="5936"/>
    <lineage>
        <taxon>Eukaryota</taxon>
        <taxon>Sar</taxon>
        <taxon>Alveolata</taxon>
        <taxon>Ciliophora</taxon>
        <taxon>Intramacronucleata</taxon>
        <taxon>Spirotrichea</taxon>
        <taxon>Hypotrichia</taxon>
        <taxon>Euplotida</taxon>
        <taxon>Euplotidae</taxon>
        <taxon>Moneuplotes</taxon>
    </lineage>
</organism>
<accession>A0AAD1UA99</accession>
<name>A0AAD1UA99_EUPCR</name>
<evidence type="ECO:0000313" key="2">
    <source>
        <dbReference type="Proteomes" id="UP001295684"/>
    </source>
</evidence>
<proteinExistence type="predicted"/>
<protein>
    <submittedName>
        <fullName evidence="1">Uncharacterized protein</fullName>
    </submittedName>
</protein>
<reference evidence="1" key="1">
    <citation type="submission" date="2023-07" db="EMBL/GenBank/DDBJ databases">
        <authorList>
            <consortium name="AG Swart"/>
            <person name="Singh M."/>
            <person name="Singh A."/>
            <person name="Seah K."/>
            <person name="Emmerich C."/>
        </authorList>
    </citation>
    <scope>NUCLEOTIDE SEQUENCE</scope>
    <source>
        <strain evidence="1">DP1</strain>
    </source>
</reference>
<dbReference type="EMBL" id="CAMPGE010004065">
    <property type="protein sequence ID" value="CAI2362906.1"/>
    <property type="molecule type" value="Genomic_DNA"/>
</dbReference>
<gene>
    <name evidence="1" type="ORF">ECRASSUSDP1_LOCUS4236</name>
</gene>
<sequence length="601" mass="67883">MFGRIFVSKSSTAKLAMSTGKTLLASRSGIPSHQARSFHSLQMARSKLPGVCLYSSRSMAPLGARLCSTTTGVSNSSGIDQIVSKFQSFNQLPDVMEITQIMERIVNTTLTVEEHNGFQPFMEEVADVALRNIDDASNGSQVLTYMRFFLEKGDSSPSVWRRVDQALLTVLENASTETILEIYELLKNNKRLTQESGMAIANELKNRISSTDLSKIATSTSIICAFSLQDHEFTTALEEGLLGLSSTDSTIPTENIKKMSTEDFSLLCRMISHYNLTLDEFLLNSRSYVTEKMNRFTPQELGDVLFTYLVRSQDSELAIAAEKRILEVRKTLTIDDCISLMNAYMLYESSEDLWNVFDVVIGTNIKKIDESQIVPVLQMFSKAPHNRMKLFLVFVHKIRNSRLELTQLASLARIYGEVGYTDADIYSYLDSTLSNRVLQMGDEEITNTLIGFMNPDIKGKFKVIENIEDRIHQIMSKVSLHNVTVLLLKYGQLRHGSKILIKSCLKRVEDIYSTTNESVSPMQLMMTLYGYSLVGAEAKSYYPVLKHIIAAKDELDYGRLTEIFSILMKFQDDEEFLTALVEIRHKLEKYNTDGTLKADLE</sequence>
<dbReference type="Proteomes" id="UP001295684">
    <property type="component" value="Unassembled WGS sequence"/>
</dbReference>
<dbReference type="AlphaFoldDB" id="A0AAD1UA99"/>
<evidence type="ECO:0000313" key="1">
    <source>
        <dbReference type="EMBL" id="CAI2362906.1"/>
    </source>
</evidence>
<keyword evidence="2" id="KW-1185">Reference proteome</keyword>
<comment type="caution">
    <text evidence="1">The sequence shown here is derived from an EMBL/GenBank/DDBJ whole genome shotgun (WGS) entry which is preliminary data.</text>
</comment>